<accession>A0A1G1YQP4</accession>
<name>A0A1G1YQP4_9BACT</name>
<evidence type="ECO:0000313" key="3">
    <source>
        <dbReference type="Proteomes" id="UP000178944"/>
    </source>
</evidence>
<keyword evidence="1" id="KW-0472">Membrane</keyword>
<feature type="transmembrane region" description="Helical" evidence="1">
    <location>
        <begin position="7"/>
        <end position="29"/>
    </location>
</feature>
<protein>
    <recommendedName>
        <fullName evidence="4">Prepilin-type N-terminal cleavage/methylation domain-containing protein</fullName>
    </recommendedName>
</protein>
<proteinExistence type="predicted"/>
<dbReference type="AlphaFoldDB" id="A0A1G1YQP4"/>
<evidence type="ECO:0008006" key="4">
    <source>
        <dbReference type="Google" id="ProtNLM"/>
    </source>
</evidence>
<keyword evidence="1" id="KW-1133">Transmembrane helix</keyword>
<gene>
    <name evidence="2" type="ORF">A2951_03035</name>
</gene>
<keyword evidence="1" id="KW-0812">Transmembrane</keyword>
<evidence type="ECO:0000313" key="2">
    <source>
        <dbReference type="EMBL" id="OGY54619.1"/>
    </source>
</evidence>
<dbReference type="Proteomes" id="UP000178944">
    <property type="component" value="Unassembled WGS sequence"/>
</dbReference>
<reference evidence="2 3" key="1">
    <citation type="journal article" date="2016" name="Nat. Commun.">
        <title>Thousands of microbial genomes shed light on interconnected biogeochemical processes in an aquifer system.</title>
        <authorList>
            <person name="Anantharaman K."/>
            <person name="Brown C.T."/>
            <person name="Hug L.A."/>
            <person name="Sharon I."/>
            <person name="Castelle C.J."/>
            <person name="Probst A.J."/>
            <person name="Thomas B.C."/>
            <person name="Singh A."/>
            <person name="Wilkins M.J."/>
            <person name="Karaoz U."/>
            <person name="Brodie E.L."/>
            <person name="Williams K.H."/>
            <person name="Hubbard S.S."/>
            <person name="Banfield J.F."/>
        </authorList>
    </citation>
    <scope>NUCLEOTIDE SEQUENCE [LARGE SCALE GENOMIC DNA]</scope>
</reference>
<sequence length="109" mass="11638">MKCQAKGFTIVEITMALIFIILIVLVIVVDPLGIPQSEGCVELRHQIQTAKESAAVKEKLQPNDPVTVDQLKAAGLSLTLNAEGQVHCPDGGIISLNSVGTQPTCSRHH</sequence>
<dbReference type="EMBL" id="MHIQ01000030">
    <property type="protein sequence ID" value="OGY54619.1"/>
    <property type="molecule type" value="Genomic_DNA"/>
</dbReference>
<comment type="caution">
    <text evidence="2">The sequence shown here is derived from an EMBL/GenBank/DDBJ whole genome shotgun (WGS) entry which is preliminary data.</text>
</comment>
<organism evidence="2 3">
    <name type="scientific">Candidatus Buchananbacteria bacterium RIFCSPLOWO2_01_FULL_56_15</name>
    <dbReference type="NCBI Taxonomy" id="1797547"/>
    <lineage>
        <taxon>Bacteria</taxon>
        <taxon>Candidatus Buchananiibacteriota</taxon>
    </lineage>
</organism>
<evidence type="ECO:0000256" key="1">
    <source>
        <dbReference type="SAM" id="Phobius"/>
    </source>
</evidence>